<dbReference type="AlphaFoldDB" id="A0A8U0WHX3"/>
<name>A0A8U0WHX3_9MUSC</name>
<dbReference type="Proteomes" id="UP000092443">
    <property type="component" value="Unplaced"/>
</dbReference>
<reference evidence="2" key="1">
    <citation type="submission" date="2025-08" db="UniProtKB">
        <authorList>
            <consortium name="RefSeq"/>
        </authorList>
    </citation>
    <scope>IDENTIFICATION</scope>
    <source>
        <tissue evidence="2">Whole body pupa</tissue>
    </source>
</reference>
<evidence type="ECO:0000313" key="2">
    <source>
        <dbReference type="RefSeq" id="XP_037884725.1"/>
    </source>
</evidence>
<evidence type="ECO:0000313" key="1">
    <source>
        <dbReference type="Proteomes" id="UP000092443"/>
    </source>
</evidence>
<dbReference type="RefSeq" id="XP_037884725.1">
    <property type="nucleotide sequence ID" value="XM_038028797.1"/>
</dbReference>
<sequence>MTKIKKLIQEFETAKQQETSSKTKLPVVLESRVDIQQILQSFEQLTESRVLKESLVLFGCLDGSVNNVAGAATTTATIPRNNVREARLSKTTSNNVRSKIELFNQSQSLLKTCKSCSTEIDFSILLNDSHHDKPDGVCSNYASCCSSLLSIPKCLSKDNILKRQRSLENGYEGDNDDSDYNLLIAKKKKLGSKSTEINRTSD</sequence>
<dbReference type="GeneID" id="119634563"/>
<gene>
    <name evidence="2" type="primary">LOC119634563</name>
</gene>
<proteinExistence type="predicted"/>
<protein>
    <submittedName>
        <fullName evidence="2">Uncharacterized protein LOC119634563</fullName>
    </submittedName>
</protein>
<organism evidence="1 2">
    <name type="scientific">Glossina fuscipes</name>
    <dbReference type="NCBI Taxonomy" id="7396"/>
    <lineage>
        <taxon>Eukaryota</taxon>
        <taxon>Metazoa</taxon>
        <taxon>Ecdysozoa</taxon>
        <taxon>Arthropoda</taxon>
        <taxon>Hexapoda</taxon>
        <taxon>Insecta</taxon>
        <taxon>Pterygota</taxon>
        <taxon>Neoptera</taxon>
        <taxon>Endopterygota</taxon>
        <taxon>Diptera</taxon>
        <taxon>Brachycera</taxon>
        <taxon>Muscomorpha</taxon>
        <taxon>Hippoboscoidea</taxon>
        <taxon>Glossinidae</taxon>
        <taxon>Glossina</taxon>
    </lineage>
</organism>
<keyword evidence="1" id="KW-1185">Reference proteome</keyword>
<dbReference type="KEGG" id="gfs:119634563"/>
<accession>A0A8U0WHX3</accession>